<keyword evidence="4" id="KW-1185">Reference proteome</keyword>
<name>A0A2K1E406_9FLAO</name>
<keyword evidence="2" id="KW-0812">Transmembrane</keyword>
<evidence type="ECO:0000256" key="1">
    <source>
        <dbReference type="SAM" id="Coils"/>
    </source>
</evidence>
<keyword evidence="1" id="KW-0175">Coiled coil</keyword>
<dbReference type="Proteomes" id="UP000236641">
    <property type="component" value="Unassembled WGS sequence"/>
</dbReference>
<keyword evidence="2" id="KW-0472">Membrane</keyword>
<evidence type="ECO:0008006" key="5">
    <source>
        <dbReference type="Google" id="ProtNLM"/>
    </source>
</evidence>
<evidence type="ECO:0000256" key="2">
    <source>
        <dbReference type="SAM" id="Phobius"/>
    </source>
</evidence>
<feature type="coiled-coil region" evidence="1">
    <location>
        <begin position="105"/>
        <end position="146"/>
    </location>
</feature>
<evidence type="ECO:0000313" key="4">
    <source>
        <dbReference type="Proteomes" id="UP000236641"/>
    </source>
</evidence>
<proteinExistence type="predicted"/>
<dbReference type="EMBL" id="POWF01000001">
    <property type="protein sequence ID" value="PNQ75018.1"/>
    <property type="molecule type" value="Genomic_DNA"/>
</dbReference>
<dbReference type="RefSeq" id="WP_103050869.1">
    <property type="nucleotide sequence ID" value="NZ_POWF01000001.1"/>
</dbReference>
<organism evidence="3 4">
    <name type="scientific">Hanstruepera neustonica</name>
    <dbReference type="NCBI Taxonomy" id="1445657"/>
    <lineage>
        <taxon>Bacteria</taxon>
        <taxon>Pseudomonadati</taxon>
        <taxon>Bacteroidota</taxon>
        <taxon>Flavobacteriia</taxon>
        <taxon>Flavobacteriales</taxon>
        <taxon>Flavobacteriaceae</taxon>
        <taxon>Hanstruepera</taxon>
    </lineage>
</organism>
<reference evidence="3 4" key="1">
    <citation type="submission" date="2018-01" db="EMBL/GenBank/DDBJ databases">
        <title>The draft genome of Hanstruepera neustonica JCM19743.</title>
        <authorList>
            <person name="He R.-H."/>
            <person name="Du Z.-J."/>
        </authorList>
    </citation>
    <scope>NUCLEOTIDE SEQUENCE [LARGE SCALE GENOMIC DNA]</scope>
    <source>
        <strain evidence="3 4">JCM19743</strain>
    </source>
</reference>
<dbReference type="OrthoDB" id="1115172at2"/>
<gene>
    <name evidence="3" type="ORF">C1T31_02460</name>
</gene>
<evidence type="ECO:0000313" key="3">
    <source>
        <dbReference type="EMBL" id="PNQ75018.1"/>
    </source>
</evidence>
<keyword evidence="2" id="KW-1133">Transmembrane helix</keyword>
<accession>A0A2K1E406</accession>
<protein>
    <recommendedName>
        <fullName evidence="5">Chromosome partitioning protein ParA</fullName>
    </recommendedName>
</protein>
<comment type="caution">
    <text evidence="3">The sequence shown here is derived from an EMBL/GenBank/DDBJ whole genome shotgun (WGS) entry which is preliminary data.</text>
</comment>
<sequence>MIVNPQLFNYRLIIGTLVIAIVVLGSYSFSSYNTLKNHAQFVKQEVNLVQNELSDMIALYDEVSVDNNELASQLQQSKARMHVIMDSLRAAKANFPLISKYKSEIVALNQERINLFKQIQTIQNQKDALAQEAEHASKKLDMQANQLTMLAEENQKLTSIVNEVTALKLSNIDVSAIITNRSTYDIETENAHEADNFEVCFTVQQNAFTPEGNKDIYVQILGPDANVVSDRGAVTFGDSELIFSGKTSVNYRNQNLDVCTKINVNQKQKLKKGNYLISVFHDDFKLGSSEIILN</sequence>
<dbReference type="AlphaFoldDB" id="A0A2K1E406"/>
<feature type="transmembrane region" description="Helical" evidence="2">
    <location>
        <begin position="12"/>
        <end position="30"/>
    </location>
</feature>